<keyword evidence="2" id="KW-1185">Reference proteome</keyword>
<accession>A0AAD3XGX7</accession>
<proteinExistence type="predicted"/>
<dbReference type="Proteomes" id="UP001279734">
    <property type="component" value="Unassembled WGS sequence"/>
</dbReference>
<name>A0AAD3XGX7_NEPGR</name>
<dbReference type="EMBL" id="BSYO01000004">
    <property type="protein sequence ID" value="GMH04110.1"/>
    <property type="molecule type" value="Genomic_DNA"/>
</dbReference>
<evidence type="ECO:0000313" key="1">
    <source>
        <dbReference type="EMBL" id="GMH04110.1"/>
    </source>
</evidence>
<reference evidence="1" key="1">
    <citation type="submission" date="2023-05" db="EMBL/GenBank/DDBJ databases">
        <title>Nepenthes gracilis genome sequencing.</title>
        <authorList>
            <person name="Fukushima K."/>
        </authorList>
    </citation>
    <scope>NUCLEOTIDE SEQUENCE</scope>
    <source>
        <strain evidence="1">SING2019-196</strain>
    </source>
</reference>
<dbReference type="AlphaFoldDB" id="A0AAD3XGX7"/>
<gene>
    <name evidence="1" type="ORF">Nepgr_005949</name>
</gene>
<protein>
    <submittedName>
        <fullName evidence="1">Uncharacterized protein</fullName>
    </submittedName>
</protein>
<evidence type="ECO:0000313" key="2">
    <source>
        <dbReference type="Proteomes" id="UP001279734"/>
    </source>
</evidence>
<sequence length="86" mass="9786">MLQQLCYAMAASALPFRLSPLIINYRRNKRLKLPKGFLAVLRAYLDSPCSDLCSHTITNVQSNDEKVSLLLKERSLIHSLAMIMHL</sequence>
<comment type="caution">
    <text evidence="1">The sequence shown here is derived from an EMBL/GenBank/DDBJ whole genome shotgun (WGS) entry which is preliminary data.</text>
</comment>
<organism evidence="1 2">
    <name type="scientific">Nepenthes gracilis</name>
    <name type="common">Slender pitcher plant</name>
    <dbReference type="NCBI Taxonomy" id="150966"/>
    <lineage>
        <taxon>Eukaryota</taxon>
        <taxon>Viridiplantae</taxon>
        <taxon>Streptophyta</taxon>
        <taxon>Embryophyta</taxon>
        <taxon>Tracheophyta</taxon>
        <taxon>Spermatophyta</taxon>
        <taxon>Magnoliopsida</taxon>
        <taxon>eudicotyledons</taxon>
        <taxon>Gunneridae</taxon>
        <taxon>Pentapetalae</taxon>
        <taxon>Caryophyllales</taxon>
        <taxon>Nepenthaceae</taxon>
        <taxon>Nepenthes</taxon>
    </lineage>
</organism>